<keyword evidence="2" id="KW-0812">Transmembrane</keyword>
<dbReference type="Proteomes" id="UP001589862">
    <property type="component" value="Unassembled WGS sequence"/>
</dbReference>
<evidence type="ECO:0000256" key="1">
    <source>
        <dbReference type="SAM" id="MobiDB-lite"/>
    </source>
</evidence>
<feature type="transmembrane region" description="Helical" evidence="2">
    <location>
        <begin position="145"/>
        <end position="165"/>
    </location>
</feature>
<dbReference type="EMBL" id="JBHLUB010000020">
    <property type="protein sequence ID" value="MFC0581572.1"/>
    <property type="molecule type" value="Genomic_DNA"/>
</dbReference>
<keyword evidence="2" id="KW-0472">Membrane</keyword>
<gene>
    <name evidence="3" type="ORF">ACFFFR_04110</name>
</gene>
<feature type="compositionally biased region" description="Low complexity" evidence="1">
    <location>
        <begin position="115"/>
        <end position="138"/>
    </location>
</feature>
<evidence type="ECO:0008006" key="5">
    <source>
        <dbReference type="Google" id="ProtNLM"/>
    </source>
</evidence>
<dbReference type="RefSeq" id="WP_377458262.1">
    <property type="nucleotide sequence ID" value="NZ_JBHLUB010000020.1"/>
</dbReference>
<evidence type="ECO:0000313" key="3">
    <source>
        <dbReference type="EMBL" id="MFC0581572.1"/>
    </source>
</evidence>
<evidence type="ECO:0000256" key="2">
    <source>
        <dbReference type="SAM" id="Phobius"/>
    </source>
</evidence>
<accession>A0ABV6PB39</accession>
<proteinExistence type="predicted"/>
<comment type="caution">
    <text evidence="3">The sequence shown here is derived from an EMBL/GenBank/DDBJ whole genome shotgun (WGS) entry which is preliminary data.</text>
</comment>
<evidence type="ECO:0000313" key="4">
    <source>
        <dbReference type="Proteomes" id="UP001589862"/>
    </source>
</evidence>
<keyword evidence="4" id="KW-1185">Reference proteome</keyword>
<protein>
    <recommendedName>
        <fullName evidence="5">Gram-positive cocci surface proteins LPxTG domain-containing protein</fullName>
    </recommendedName>
</protein>
<name>A0ABV6PB39_9MICC</name>
<sequence>MRSKYVRHDLGYAINICKVRRSIAKDYESGKLEIDKNSSTHDVVPEVRYRNRWDSPPIGDSSRGYSMAGDYYYAISIADNEKVFRGIPIKVKFTVDVTGTPSGQPEFPEQEQPQDEQSSPGQSEDQGEANAGGEQAAGSDGGANLPLILGIGAAVVVVGALGFLLGRRKKS</sequence>
<organism evidence="3 4">
    <name type="scientific">Micrococcoides hystricis</name>
    <dbReference type="NCBI Taxonomy" id="1572761"/>
    <lineage>
        <taxon>Bacteria</taxon>
        <taxon>Bacillati</taxon>
        <taxon>Actinomycetota</taxon>
        <taxon>Actinomycetes</taxon>
        <taxon>Micrococcales</taxon>
        <taxon>Micrococcaceae</taxon>
        <taxon>Micrococcoides</taxon>
    </lineage>
</organism>
<keyword evidence="2" id="KW-1133">Transmembrane helix</keyword>
<feature type="region of interest" description="Disordered" evidence="1">
    <location>
        <begin position="98"/>
        <end position="139"/>
    </location>
</feature>
<reference evidence="3 4" key="1">
    <citation type="submission" date="2024-09" db="EMBL/GenBank/DDBJ databases">
        <authorList>
            <person name="Sun Q."/>
            <person name="Mori K."/>
        </authorList>
    </citation>
    <scope>NUCLEOTIDE SEQUENCE [LARGE SCALE GENOMIC DNA]</scope>
    <source>
        <strain evidence="3 4">NCAIM B.02604</strain>
    </source>
</reference>